<dbReference type="Pfam" id="PF13343">
    <property type="entry name" value="SBP_bac_6"/>
    <property type="match status" value="1"/>
</dbReference>
<dbReference type="OrthoDB" id="179400at2"/>
<dbReference type="Gene3D" id="1.10.3910.10">
    <property type="entry name" value="SP0561-like"/>
    <property type="match status" value="1"/>
</dbReference>
<evidence type="ECO:0000256" key="1">
    <source>
        <dbReference type="ARBA" id="ARBA00022729"/>
    </source>
</evidence>
<feature type="domain" description="DUF1858" evidence="2">
    <location>
        <begin position="4"/>
        <end position="58"/>
    </location>
</feature>
<protein>
    <submittedName>
        <fullName evidence="3">ABC-type Fe3+ transport system substrate-binding protein</fullName>
    </submittedName>
</protein>
<name>A0A318XPF0_9FIRM</name>
<dbReference type="AlphaFoldDB" id="A0A318XPF0"/>
<keyword evidence="1" id="KW-0732">Signal</keyword>
<dbReference type="InterPro" id="IPR015077">
    <property type="entry name" value="DUF1858"/>
</dbReference>
<sequence length="417" mass="47133">MLKINANSNIKDIIEQYPETLPVFATSGFRANEKEELSDEFGEGLLLKTALNLKGINQKIFIKMLEEKISLKLEKLEELIQAEAGNPSVKFNFTGYTYWPLRPIFKDFFEDALSKYLAKTGDTDFNYHIPSDFSGDDPCSDIWKAKSMEQLPDVIAGAGFGDFFREEFVDRFINKGYFKAAGYDKMNQAFVSAGIPDPDNCYTVYSVLPLIMLIDKKKLGKLPVPAQWSDLLNPVYRNNIIIGASSGEVHEDLLLYIYKEYGEEGLKMLSRNIKTGWHASLMAKVAGTSSNEGAAIYVIPWMFAKACQRTEATQIIWPVDGALTTPMYLLVKAASFDKYKVFADFVINSAYGKLSASNYFPVLNGKVDNRLPEGAVLKWLGWDYIKANSMEKLKKYVVAFFYKHHDENQPKEAAIQN</sequence>
<dbReference type="SUPFAM" id="SSF53850">
    <property type="entry name" value="Periplasmic binding protein-like II"/>
    <property type="match status" value="1"/>
</dbReference>
<organism evidence="3 4">
    <name type="scientific">Ruminiclostridium sufflavum DSM 19573</name>
    <dbReference type="NCBI Taxonomy" id="1121337"/>
    <lineage>
        <taxon>Bacteria</taxon>
        <taxon>Bacillati</taxon>
        <taxon>Bacillota</taxon>
        <taxon>Clostridia</taxon>
        <taxon>Eubacteriales</taxon>
        <taxon>Oscillospiraceae</taxon>
        <taxon>Ruminiclostridium</taxon>
    </lineage>
</organism>
<evidence type="ECO:0000313" key="4">
    <source>
        <dbReference type="Proteomes" id="UP000248132"/>
    </source>
</evidence>
<gene>
    <name evidence="3" type="ORF">LY28_00096</name>
</gene>
<keyword evidence="4" id="KW-1185">Reference proteome</keyword>
<evidence type="ECO:0000259" key="2">
    <source>
        <dbReference type="Pfam" id="PF08984"/>
    </source>
</evidence>
<proteinExistence type="predicted"/>
<dbReference type="RefSeq" id="WP_110460196.1">
    <property type="nucleotide sequence ID" value="NZ_QKMR01000001.1"/>
</dbReference>
<dbReference type="EMBL" id="QKMR01000001">
    <property type="protein sequence ID" value="PYG90216.1"/>
    <property type="molecule type" value="Genomic_DNA"/>
</dbReference>
<dbReference type="Proteomes" id="UP000248132">
    <property type="component" value="Unassembled WGS sequence"/>
</dbReference>
<reference evidence="3 4" key="1">
    <citation type="submission" date="2018-06" db="EMBL/GenBank/DDBJ databases">
        <title>Genomic Encyclopedia of Type Strains, Phase I: the one thousand microbial genomes (KMG-I) project.</title>
        <authorList>
            <person name="Kyrpides N."/>
        </authorList>
    </citation>
    <scope>NUCLEOTIDE SEQUENCE [LARGE SCALE GENOMIC DNA]</scope>
    <source>
        <strain evidence="3 4">DSM 19573</strain>
    </source>
</reference>
<comment type="caution">
    <text evidence="3">The sequence shown here is derived from an EMBL/GenBank/DDBJ whole genome shotgun (WGS) entry which is preliminary data.</text>
</comment>
<dbReference type="Pfam" id="PF08984">
    <property type="entry name" value="DUF1858"/>
    <property type="match status" value="1"/>
</dbReference>
<dbReference type="InterPro" id="IPR038062">
    <property type="entry name" value="ScdA-like_N_sf"/>
</dbReference>
<dbReference type="PANTHER" id="PTHR30006">
    <property type="entry name" value="THIAMINE-BINDING PERIPLASMIC PROTEIN-RELATED"/>
    <property type="match status" value="1"/>
</dbReference>
<dbReference type="SUPFAM" id="SSF140683">
    <property type="entry name" value="SP0561-like"/>
    <property type="match status" value="1"/>
</dbReference>
<dbReference type="Gene3D" id="3.40.190.10">
    <property type="entry name" value="Periplasmic binding protein-like II"/>
    <property type="match status" value="2"/>
</dbReference>
<evidence type="ECO:0000313" key="3">
    <source>
        <dbReference type="EMBL" id="PYG90216.1"/>
    </source>
</evidence>
<dbReference type="PANTHER" id="PTHR30006:SF2">
    <property type="entry name" value="ABC TRANSPORTER SUBSTRATE-BINDING PROTEIN"/>
    <property type="match status" value="1"/>
</dbReference>
<accession>A0A318XPF0</accession>